<dbReference type="Proteomes" id="UP000186601">
    <property type="component" value="Unassembled WGS sequence"/>
</dbReference>
<dbReference type="AlphaFoldDB" id="A0A2R6PNG3"/>
<evidence type="ECO:0000313" key="1">
    <source>
        <dbReference type="EMBL" id="PSR94137.1"/>
    </source>
</evidence>
<protein>
    <submittedName>
        <fullName evidence="1">Uncharacterized protein</fullName>
    </submittedName>
</protein>
<gene>
    <name evidence="1" type="ORF">PHLCEN_2v4565</name>
</gene>
<name>A0A2R6PNG3_9APHY</name>
<accession>A0A2R6PNG3</accession>
<evidence type="ECO:0000313" key="2">
    <source>
        <dbReference type="Proteomes" id="UP000186601"/>
    </source>
</evidence>
<organism evidence="1 2">
    <name type="scientific">Hermanssonia centrifuga</name>
    <dbReference type="NCBI Taxonomy" id="98765"/>
    <lineage>
        <taxon>Eukaryota</taxon>
        <taxon>Fungi</taxon>
        <taxon>Dikarya</taxon>
        <taxon>Basidiomycota</taxon>
        <taxon>Agaricomycotina</taxon>
        <taxon>Agaricomycetes</taxon>
        <taxon>Polyporales</taxon>
        <taxon>Meruliaceae</taxon>
        <taxon>Hermanssonia</taxon>
    </lineage>
</organism>
<proteinExistence type="predicted"/>
<sequence>MVYYTRHGVETVVDNAGGNRAVVNFCGRSLYWASIPSAIAQKRERIFSSVPVDHNTSLSFLSASHYASSTYCAFEISQKSSKAKAQLIELLKPETQLTNGKSSTTTKTSLWYTQASTTLAEGKETIKEATPLVTSITYPGAF</sequence>
<reference evidence="1 2" key="1">
    <citation type="submission" date="2018-02" db="EMBL/GenBank/DDBJ databases">
        <title>Genome sequence of the basidiomycete white-rot fungus Phlebia centrifuga.</title>
        <authorList>
            <person name="Granchi Z."/>
            <person name="Peng M."/>
            <person name="de Vries R.P."/>
            <person name="Hilden K."/>
            <person name="Makela M.R."/>
            <person name="Grigoriev I."/>
            <person name="Riley R."/>
        </authorList>
    </citation>
    <scope>NUCLEOTIDE SEQUENCE [LARGE SCALE GENOMIC DNA]</scope>
    <source>
        <strain evidence="1 2">FBCC195</strain>
    </source>
</reference>
<dbReference type="EMBL" id="MLYV02000463">
    <property type="protein sequence ID" value="PSR94137.1"/>
    <property type="molecule type" value="Genomic_DNA"/>
</dbReference>
<keyword evidence="2" id="KW-1185">Reference proteome</keyword>
<comment type="caution">
    <text evidence="1">The sequence shown here is derived from an EMBL/GenBank/DDBJ whole genome shotgun (WGS) entry which is preliminary data.</text>
</comment>